<keyword evidence="5 7" id="KW-0862">Zinc</keyword>
<dbReference type="InterPro" id="IPR024077">
    <property type="entry name" value="Neurolysin/TOP_dom2"/>
</dbReference>
<keyword evidence="10" id="KW-1185">Reference proteome</keyword>
<evidence type="ECO:0000256" key="4">
    <source>
        <dbReference type="ARBA" id="ARBA00022801"/>
    </source>
</evidence>
<proteinExistence type="inferred from homology"/>
<dbReference type="GO" id="GO:0046872">
    <property type="term" value="F:metal ion binding"/>
    <property type="evidence" value="ECO:0007669"/>
    <property type="project" value="UniProtKB-UniRule"/>
</dbReference>
<protein>
    <submittedName>
        <fullName evidence="9">Mitochondrial intermediate peptidase</fullName>
    </submittedName>
</protein>
<dbReference type="GO" id="GO:0006518">
    <property type="term" value="P:peptide metabolic process"/>
    <property type="evidence" value="ECO:0007669"/>
    <property type="project" value="TreeGrafter"/>
</dbReference>
<organism evidence="9 10">
    <name type="scientific">Fasciola gigantica</name>
    <name type="common">Giant liver fluke</name>
    <dbReference type="NCBI Taxonomy" id="46835"/>
    <lineage>
        <taxon>Eukaryota</taxon>
        <taxon>Metazoa</taxon>
        <taxon>Spiralia</taxon>
        <taxon>Lophotrochozoa</taxon>
        <taxon>Platyhelminthes</taxon>
        <taxon>Trematoda</taxon>
        <taxon>Digenea</taxon>
        <taxon>Plagiorchiida</taxon>
        <taxon>Echinostomata</taxon>
        <taxon>Echinostomatoidea</taxon>
        <taxon>Fasciolidae</taxon>
        <taxon>Fasciola</taxon>
    </lineage>
</organism>
<dbReference type="GO" id="GO:0004222">
    <property type="term" value="F:metalloendopeptidase activity"/>
    <property type="evidence" value="ECO:0007669"/>
    <property type="project" value="InterPro"/>
</dbReference>
<evidence type="ECO:0000256" key="6">
    <source>
        <dbReference type="ARBA" id="ARBA00023049"/>
    </source>
</evidence>
<keyword evidence="4 7" id="KW-0378">Hydrolase</keyword>
<comment type="cofactor">
    <cofactor evidence="7">
        <name>Zn(2+)</name>
        <dbReference type="ChEBI" id="CHEBI:29105"/>
    </cofactor>
    <text evidence="7">Binds 1 zinc ion.</text>
</comment>
<dbReference type="STRING" id="46835.A0A504YL77"/>
<sequence length="484" mass="54053">RAAGFVSFADRATLHSLAETSERVGLFLDRLVDLLGPTARLMAQEHLMTLREFPGDISPQQNDDCNCTRLLPWDLPYLLGLRRSSIHHEELADYFSLGACMEGISQLADCLFGLKLHVEPIMPGEVWHPDVIKVGIYSKSHLFGSELDQPIGLVYCDLLDRPDKPAQDCHYTIQGGRQLPDGQYQIPIITLQLTLSPPSGKPAVPLLSLGQVENLFHEWGHALHSMLACTRYQHVTGTRCSTDFAELPSTLFEQFALDPRVTREYVRHWSTGKAPTARDLETLKRIAVARGLGQSVELIQQSTYASLDQILHSGPPDLTMRPSRRWRSDMPTSSQLLADLMERAGLSDWLACSPQQIGAWPHRFAHLVGYGGRYYAYLMARAGALLVWRNCFADNPWSSTRGQLYADKLLRLGGEFHPSTMISGLLSTCSSAYEDVTERPLTPEQLVQGLVDQVEENERSASVLLNSLHSPGLHQPGRTPRWPV</sequence>
<keyword evidence="2 7" id="KW-0645">Protease</keyword>
<dbReference type="EMBL" id="SUNJ01008446">
    <property type="protein sequence ID" value="TPP61225.1"/>
    <property type="molecule type" value="Genomic_DNA"/>
</dbReference>
<feature type="domain" description="Peptidase M3A/M3B catalytic" evidence="8">
    <location>
        <begin position="2"/>
        <end position="431"/>
    </location>
</feature>
<keyword evidence="6 7" id="KW-0482">Metalloprotease</keyword>
<dbReference type="SUPFAM" id="SSF55486">
    <property type="entry name" value="Metalloproteases ('zincins'), catalytic domain"/>
    <property type="match status" value="1"/>
</dbReference>
<accession>A0A504YL77</accession>
<dbReference type="InterPro" id="IPR001567">
    <property type="entry name" value="Pept_M3A_M3B_dom"/>
</dbReference>
<dbReference type="Gene3D" id="3.40.390.10">
    <property type="entry name" value="Collagenase (Catalytic Domain)"/>
    <property type="match status" value="1"/>
</dbReference>
<comment type="caution">
    <text evidence="9">The sequence shown here is derived from an EMBL/GenBank/DDBJ whole genome shotgun (WGS) entry which is preliminary data.</text>
</comment>
<dbReference type="GO" id="GO:0006627">
    <property type="term" value="P:protein processing involved in protein targeting to mitochondrion"/>
    <property type="evidence" value="ECO:0007669"/>
    <property type="project" value="TreeGrafter"/>
</dbReference>
<evidence type="ECO:0000256" key="2">
    <source>
        <dbReference type="ARBA" id="ARBA00022670"/>
    </source>
</evidence>
<dbReference type="InterPro" id="IPR024079">
    <property type="entry name" value="MetalloPept_cat_dom_sf"/>
</dbReference>
<evidence type="ECO:0000259" key="8">
    <source>
        <dbReference type="Pfam" id="PF01432"/>
    </source>
</evidence>
<dbReference type="Proteomes" id="UP000316759">
    <property type="component" value="Unassembled WGS sequence"/>
</dbReference>
<evidence type="ECO:0000313" key="9">
    <source>
        <dbReference type="EMBL" id="TPP61225.1"/>
    </source>
</evidence>
<dbReference type="InterPro" id="IPR045090">
    <property type="entry name" value="Pept_M3A_M3B"/>
</dbReference>
<evidence type="ECO:0000256" key="7">
    <source>
        <dbReference type="RuleBase" id="RU003435"/>
    </source>
</evidence>
<keyword evidence="3 7" id="KW-0479">Metal-binding</keyword>
<comment type="similarity">
    <text evidence="1 7">Belongs to the peptidase M3 family.</text>
</comment>
<dbReference type="Gene3D" id="1.10.1370.10">
    <property type="entry name" value="Neurolysin, domain 3"/>
    <property type="match status" value="1"/>
</dbReference>
<dbReference type="PANTHER" id="PTHR11804">
    <property type="entry name" value="PROTEASE M3 THIMET OLIGOPEPTIDASE-RELATED"/>
    <property type="match status" value="1"/>
</dbReference>
<dbReference type="Pfam" id="PF01432">
    <property type="entry name" value="Peptidase_M3"/>
    <property type="match status" value="1"/>
</dbReference>
<evidence type="ECO:0000256" key="1">
    <source>
        <dbReference type="ARBA" id="ARBA00006040"/>
    </source>
</evidence>
<evidence type="ECO:0000313" key="10">
    <source>
        <dbReference type="Proteomes" id="UP000316759"/>
    </source>
</evidence>
<evidence type="ECO:0000256" key="5">
    <source>
        <dbReference type="ARBA" id="ARBA00022833"/>
    </source>
</evidence>
<dbReference type="AlphaFoldDB" id="A0A504YL77"/>
<name>A0A504YL77_FASGI</name>
<dbReference type="GO" id="GO:0005739">
    <property type="term" value="C:mitochondrion"/>
    <property type="evidence" value="ECO:0007669"/>
    <property type="project" value="TreeGrafter"/>
</dbReference>
<dbReference type="PANTHER" id="PTHR11804:SF79">
    <property type="entry name" value="MITOCHONDRIAL INTERMEDIATE PEPTIDASE"/>
    <property type="match status" value="1"/>
</dbReference>
<dbReference type="OrthoDB" id="17530at2759"/>
<reference evidence="9 10" key="1">
    <citation type="submission" date="2019-04" db="EMBL/GenBank/DDBJ databases">
        <title>Annotation for the trematode Fasciola gigantica.</title>
        <authorList>
            <person name="Choi Y.-J."/>
        </authorList>
    </citation>
    <scope>NUCLEOTIDE SEQUENCE [LARGE SCALE GENOMIC DNA]</scope>
    <source>
        <strain evidence="9">Uganda_cow_1</strain>
    </source>
</reference>
<gene>
    <name evidence="9" type="ORF">FGIG_08393</name>
</gene>
<evidence type="ECO:0000256" key="3">
    <source>
        <dbReference type="ARBA" id="ARBA00022723"/>
    </source>
</evidence>
<feature type="non-terminal residue" evidence="9">
    <location>
        <position position="1"/>
    </location>
</feature>